<dbReference type="EMBL" id="LYBM01000002">
    <property type="protein sequence ID" value="ODA35779.1"/>
    <property type="molecule type" value="Genomic_DNA"/>
</dbReference>
<sequence>MPIILGSSSRLVAFDKLHRCRKWVESLDRGFPQTKIRMEFLERNRDMNYLDVVVTGCICIGLSEKFPPQGDMNIEE</sequence>
<evidence type="ECO:0000313" key="2">
    <source>
        <dbReference type="Proteomes" id="UP000094936"/>
    </source>
</evidence>
<keyword evidence="2" id="KW-1185">Reference proteome</keyword>
<reference evidence="1 2" key="1">
    <citation type="submission" date="2016-05" db="EMBL/GenBank/DDBJ databases">
        <title>Genomic Taxonomy of the Vibrionaceae.</title>
        <authorList>
            <person name="Gomez-Gil B."/>
            <person name="Enciso-Ibarra J."/>
        </authorList>
    </citation>
    <scope>NUCLEOTIDE SEQUENCE [LARGE SCALE GENOMIC DNA]</scope>
    <source>
        <strain evidence="1 2">CAIM 1920</strain>
    </source>
</reference>
<accession>A0A1C3ERA9</accession>
<gene>
    <name evidence="1" type="ORF">A8L45_01700</name>
</gene>
<dbReference type="AlphaFoldDB" id="A0A1C3ERA9"/>
<name>A0A1C3ERA9_9GAMM</name>
<comment type="caution">
    <text evidence="1">The sequence shown here is derived from an EMBL/GenBank/DDBJ whole genome shotgun (WGS) entry which is preliminary data.</text>
</comment>
<evidence type="ECO:0000313" key="1">
    <source>
        <dbReference type="EMBL" id="ODA35779.1"/>
    </source>
</evidence>
<protein>
    <submittedName>
        <fullName evidence="1">Uncharacterized protein</fullName>
    </submittedName>
</protein>
<proteinExistence type="predicted"/>
<dbReference type="Proteomes" id="UP000094936">
    <property type="component" value="Unassembled WGS sequence"/>
</dbReference>
<organism evidence="1 2">
    <name type="scientific">Veronia pacifica</name>
    <dbReference type="NCBI Taxonomy" id="1080227"/>
    <lineage>
        <taxon>Bacteria</taxon>
        <taxon>Pseudomonadati</taxon>
        <taxon>Pseudomonadota</taxon>
        <taxon>Gammaproteobacteria</taxon>
        <taxon>Vibrionales</taxon>
        <taxon>Vibrionaceae</taxon>
        <taxon>Veronia</taxon>
    </lineage>
</organism>
<dbReference type="RefSeq" id="WP_068898574.1">
    <property type="nucleotide sequence ID" value="NZ_JBHUIF010000032.1"/>
</dbReference>